<gene>
    <name evidence="1" type="ORF">DBY38_07155</name>
    <name evidence="2" type="ORF">SAMN04487885_101266</name>
</gene>
<dbReference type="GeneID" id="90544626"/>
<reference evidence="1 4" key="2">
    <citation type="submission" date="2018-03" db="EMBL/GenBank/DDBJ databases">
        <title>The uncultured portion of the human microbiome is neutrally assembled.</title>
        <authorList>
            <person name="Jeraldo P."/>
            <person name="Boardman L."/>
            <person name="White B.A."/>
            <person name="Nelson H."/>
            <person name="Goldenfeld N."/>
            <person name="Chia N."/>
        </authorList>
    </citation>
    <scope>NUCLEOTIDE SEQUENCE [LARGE SCALE GENOMIC DNA]</scope>
    <source>
        <strain evidence="1">CIM:MAG 903</strain>
    </source>
</reference>
<evidence type="ECO:0000313" key="2">
    <source>
        <dbReference type="EMBL" id="SFF51264.1"/>
    </source>
</evidence>
<dbReference type="Proteomes" id="UP000246114">
    <property type="component" value="Unassembled WGS sequence"/>
</dbReference>
<dbReference type="EMBL" id="QAMZ01000036">
    <property type="protein sequence ID" value="PWL53501.1"/>
    <property type="molecule type" value="Genomic_DNA"/>
</dbReference>
<evidence type="ECO:0000313" key="3">
    <source>
        <dbReference type="Proteomes" id="UP000182135"/>
    </source>
</evidence>
<dbReference type="AlphaFoldDB" id="A0A1I2J9S2"/>
<dbReference type="EMBL" id="FOOE01000001">
    <property type="protein sequence ID" value="SFF51264.1"/>
    <property type="molecule type" value="Genomic_DNA"/>
</dbReference>
<sequence length="165" mass="18782">MIVNLSEITKCKNFKKEVHMCYERSPIYFDGDKIQFSKPINADGTISLIDKIVEVKLKVSTELILPCSRCLELFNYPLEFEVNEKLSTVDAEDDEISVIEGDNINVTEILENSIIMTLPTKILCKEDCKGLCQQCGANLNDTSCTCNNYDVDIRFSNLKDLFFTE</sequence>
<keyword evidence="3" id="KW-1185">Reference proteome</keyword>
<evidence type="ECO:0000313" key="4">
    <source>
        <dbReference type="Proteomes" id="UP000246114"/>
    </source>
</evidence>
<name>A0A1I2J9S2_9CLOT</name>
<proteinExistence type="predicted"/>
<organism evidence="2 3">
    <name type="scientific">Clostridium cadaveris</name>
    <dbReference type="NCBI Taxonomy" id="1529"/>
    <lineage>
        <taxon>Bacteria</taxon>
        <taxon>Bacillati</taxon>
        <taxon>Bacillota</taxon>
        <taxon>Clostridia</taxon>
        <taxon>Eubacteriales</taxon>
        <taxon>Clostridiaceae</taxon>
        <taxon>Clostridium</taxon>
    </lineage>
</organism>
<dbReference type="Pfam" id="PF02620">
    <property type="entry name" value="YceD"/>
    <property type="match status" value="1"/>
</dbReference>
<dbReference type="OrthoDB" id="9790372at2"/>
<dbReference type="RefSeq" id="WP_027638142.1">
    <property type="nucleotide sequence ID" value="NZ_BAAACD010000019.1"/>
</dbReference>
<protein>
    <submittedName>
        <fullName evidence="1">DUF177 domain-containing protein</fullName>
    </submittedName>
</protein>
<reference evidence="2 3" key="1">
    <citation type="submission" date="2016-10" db="EMBL/GenBank/DDBJ databases">
        <authorList>
            <person name="de Groot N.N."/>
        </authorList>
    </citation>
    <scope>NUCLEOTIDE SEQUENCE [LARGE SCALE GENOMIC DNA]</scope>
    <source>
        <strain evidence="2 3">NLAE-zl-G419</strain>
    </source>
</reference>
<accession>A0A1I2J9S2</accession>
<dbReference type="eggNOG" id="COG1399">
    <property type="taxonomic scope" value="Bacteria"/>
</dbReference>
<dbReference type="InterPro" id="IPR003772">
    <property type="entry name" value="YceD"/>
</dbReference>
<dbReference type="Proteomes" id="UP000182135">
    <property type="component" value="Unassembled WGS sequence"/>
</dbReference>
<dbReference type="STRING" id="1529.SAMN04487885_101266"/>
<evidence type="ECO:0000313" key="1">
    <source>
        <dbReference type="EMBL" id="PWL53501.1"/>
    </source>
</evidence>